<gene>
    <name evidence="1" type="ORF">SAMN05443574_12327</name>
</gene>
<sequence length="406" mass="46272">MPFRALNDGKIVTPTQVDDQQPVECPECRGILYPRDGDHRARHFFHAADDAAESCSKASQGESDTHARCTALAVATLADQYPNAARVGAEITIDATGTPTTPETRRADALVEFNEENPFFGGGLIIEVQHKHHSKDIEGTTHDYLSAGYSVAWLESEDFGDEQLDYQIVDGVFQADDGRAFSIREYDPWEFDTRVEANLDWEEKSRGCHFVDEYGSHNWSPVPGYAHPDGYEYEYCWWCGSRRRYDHELTRFVYDYEGVLAPEVDIEVLRDAVIPYPDVADDFDDWKNGDSFGRERSFEGALANRTDVAPCRGPHGIHEWTRKEVIKRRYDDRVDVALWECQHCPVHLLTNHTGQGETEATILFGKAPNPDWGLDHLNGNPRKCNNRSHHEQVDWDYCPDCFQIDP</sequence>
<protein>
    <recommendedName>
        <fullName evidence="3">Competence protein CoiA-like family protein</fullName>
    </recommendedName>
</protein>
<dbReference type="AlphaFoldDB" id="A0A1H3ADJ0"/>
<name>A0A1H3ADJ0_HALVA</name>
<dbReference type="Proteomes" id="UP000182573">
    <property type="component" value="Unassembled WGS sequence"/>
</dbReference>
<dbReference type="EMBL" id="FNOF01000023">
    <property type="protein sequence ID" value="SDX26929.1"/>
    <property type="molecule type" value="Genomic_DNA"/>
</dbReference>
<proteinExistence type="predicted"/>
<accession>A0A1H3ADJ0</accession>
<evidence type="ECO:0000313" key="1">
    <source>
        <dbReference type="EMBL" id="SDX26929.1"/>
    </source>
</evidence>
<reference evidence="1 2" key="1">
    <citation type="submission" date="2016-10" db="EMBL/GenBank/DDBJ databases">
        <authorList>
            <person name="de Groot N.N."/>
        </authorList>
    </citation>
    <scope>NUCLEOTIDE SEQUENCE [LARGE SCALE GENOMIC DNA]</scope>
    <source>
        <strain evidence="1 2">DSM 3756</strain>
    </source>
</reference>
<organism evidence="1 2">
    <name type="scientific">Haloarcula vallismortis</name>
    <name type="common">Halobacterium vallismortis</name>
    <dbReference type="NCBI Taxonomy" id="28442"/>
    <lineage>
        <taxon>Archaea</taxon>
        <taxon>Methanobacteriati</taxon>
        <taxon>Methanobacteriota</taxon>
        <taxon>Stenosarchaea group</taxon>
        <taxon>Halobacteria</taxon>
        <taxon>Halobacteriales</taxon>
        <taxon>Haloarculaceae</taxon>
        <taxon>Haloarcula</taxon>
    </lineage>
</organism>
<evidence type="ECO:0000313" key="2">
    <source>
        <dbReference type="Proteomes" id="UP000182573"/>
    </source>
</evidence>
<evidence type="ECO:0008006" key="3">
    <source>
        <dbReference type="Google" id="ProtNLM"/>
    </source>
</evidence>
<dbReference type="RefSeq" id="WP_004517792.1">
    <property type="nucleotide sequence ID" value="NZ_FNOF01000023.1"/>
</dbReference>